<comment type="function">
    <text evidence="3">Possible regulatory or functional link with the histocompatibility cluster.</text>
</comment>
<feature type="region of interest" description="Disordered" evidence="5">
    <location>
        <begin position="72"/>
        <end position="96"/>
    </location>
</feature>
<reference evidence="7 8" key="1">
    <citation type="submission" date="2014-05" db="EMBL/GenBank/DDBJ databases">
        <title>Draft genome sequence of a rare smut relative, Tilletiaria anomala UBC 951.</title>
        <authorList>
            <consortium name="DOE Joint Genome Institute"/>
            <person name="Toome M."/>
            <person name="Kuo A."/>
            <person name="Henrissat B."/>
            <person name="Lipzen A."/>
            <person name="Tritt A."/>
            <person name="Yoshinaga Y."/>
            <person name="Zane M."/>
            <person name="Barry K."/>
            <person name="Grigoriev I.V."/>
            <person name="Spatafora J.W."/>
            <person name="Aimea M.C."/>
        </authorList>
    </citation>
    <scope>NUCLEOTIDE SEQUENCE [LARGE SCALE GENOMIC DNA]</scope>
    <source>
        <strain evidence="7 8">UBC 951</strain>
    </source>
</reference>
<protein>
    <recommendedName>
        <fullName evidence="4">Guanine nucleotide-binding protein-like 1</fullName>
    </recommendedName>
</protein>
<proteinExistence type="predicted"/>
<dbReference type="PANTHER" id="PTHR45709">
    <property type="entry name" value="LARGE SUBUNIT GTPASE 1 HOMOLOG-RELATED"/>
    <property type="match status" value="1"/>
</dbReference>
<dbReference type="OrthoDB" id="61815at2759"/>
<keyword evidence="2" id="KW-0342">GTP-binding</keyword>
<keyword evidence="1" id="KW-0547">Nucleotide-binding</keyword>
<feature type="domain" description="G" evidence="6">
    <location>
        <begin position="380"/>
        <end position="448"/>
    </location>
</feature>
<evidence type="ECO:0000256" key="3">
    <source>
        <dbReference type="ARBA" id="ARBA00037770"/>
    </source>
</evidence>
<evidence type="ECO:0000256" key="4">
    <source>
        <dbReference type="ARBA" id="ARBA00039902"/>
    </source>
</evidence>
<comment type="caution">
    <text evidence="7">The sequence shown here is derived from an EMBL/GenBank/DDBJ whole genome shotgun (WGS) entry which is preliminary data.</text>
</comment>
<name>A0A066VDV8_TILAU</name>
<evidence type="ECO:0000313" key="8">
    <source>
        <dbReference type="Proteomes" id="UP000027361"/>
    </source>
</evidence>
<feature type="compositionally biased region" description="Polar residues" evidence="5">
    <location>
        <begin position="1"/>
        <end position="14"/>
    </location>
</feature>
<dbReference type="InterPro" id="IPR027417">
    <property type="entry name" value="P-loop_NTPase"/>
</dbReference>
<keyword evidence="8" id="KW-1185">Reference proteome</keyword>
<feature type="region of interest" description="Disordered" evidence="5">
    <location>
        <begin position="300"/>
        <end position="328"/>
    </location>
</feature>
<dbReference type="GO" id="GO:0005525">
    <property type="term" value="F:GTP binding"/>
    <property type="evidence" value="ECO:0007669"/>
    <property type="project" value="UniProtKB-KW"/>
</dbReference>
<organism evidence="7 8">
    <name type="scientific">Tilletiaria anomala (strain ATCC 24038 / CBS 436.72 / UBC 951)</name>
    <dbReference type="NCBI Taxonomy" id="1037660"/>
    <lineage>
        <taxon>Eukaryota</taxon>
        <taxon>Fungi</taxon>
        <taxon>Dikarya</taxon>
        <taxon>Basidiomycota</taxon>
        <taxon>Ustilaginomycotina</taxon>
        <taxon>Exobasidiomycetes</taxon>
        <taxon>Georgefischeriales</taxon>
        <taxon>Tilletiariaceae</taxon>
        <taxon>Tilletiaria</taxon>
    </lineage>
</organism>
<keyword evidence="7" id="KW-0378">Hydrolase</keyword>
<evidence type="ECO:0000259" key="6">
    <source>
        <dbReference type="Pfam" id="PF01926"/>
    </source>
</evidence>
<dbReference type="PANTHER" id="PTHR45709:SF3">
    <property type="entry name" value="GUANINE NUCLEOTIDE-BINDING PROTEIN-LIKE 1"/>
    <property type="match status" value="1"/>
</dbReference>
<dbReference type="Pfam" id="PF01926">
    <property type="entry name" value="MMR_HSR1"/>
    <property type="match status" value="1"/>
</dbReference>
<dbReference type="OMA" id="CDFPVRP"/>
<dbReference type="RefSeq" id="XP_013240155.1">
    <property type="nucleotide sequence ID" value="XM_013384701.1"/>
</dbReference>
<evidence type="ECO:0000256" key="1">
    <source>
        <dbReference type="ARBA" id="ARBA00022741"/>
    </source>
</evidence>
<evidence type="ECO:0000313" key="7">
    <source>
        <dbReference type="EMBL" id="KDN36770.1"/>
    </source>
</evidence>
<dbReference type="GeneID" id="25267537"/>
<dbReference type="InterPro" id="IPR043358">
    <property type="entry name" value="GNL1-like"/>
</dbReference>
<dbReference type="EMBL" id="JMSN01000157">
    <property type="protein sequence ID" value="KDN36770.1"/>
    <property type="molecule type" value="Genomic_DNA"/>
</dbReference>
<accession>A0A066VDV8</accession>
<dbReference type="STRING" id="1037660.A0A066VDV8"/>
<sequence length="670" mass="74214">MGKKGSTQIGQKGTRQIAKHKRRQVLTDIAKREESSFAKLGPDALLQLNLHATYTVLARPIPRVLTLYSHPENNVARGGSSDSESVSKKTSRSRPLLTLPKKPRWSHELSAKAVQSNEAEAFRNWLEKTDEEVQRCFKDALTVKGKGRAAEHNVDDDAATLAAAVIPSLFERNLEVYQQLWRVVDRVQILLVLLDTRCPPIHLPPSLEDYLFRQGHTRRRRTVLVLTKVDLVTADVAAVWQAWLKQKYPQWQVVLTSSYVQREAHEGQGSRIRFQSSISPESRIALIDAIQTAYNKLVEPPEHMSKDPDALRRWHHEQSSQDEGRRLGSIDWDTLRNQAHEETRAGMEGAQASRHVSDPAVCKGCDTSAAVGHLGADLCIGLIGQPNVGKSSLINALLGVQKVRASKTPGKTKHYQTHLLLDCPRQQQASMYGHLSSRVMLCDSPGLVFPSLVGMEIQVLCGILQISQVQAAASCVEYAAHRLPLEVIYRLKGEGKRGSESGKDNPLTAIYVLEALATRYNFKTAKAGRADTNRAANMVLRALAEGRIKWAFRPAHPTSQEDESTEQGIWLRSDADVEEVQEGGFYAEDAVQEIEEASHDEHMLASDGKAVRFSDDVGHRTLSEMETGESDLSDVDEKAQVTASFRPATSMFAALQVEHAGDESSADEGD</sequence>
<dbReference type="PRINTS" id="PR00326">
    <property type="entry name" value="GTP1OBG"/>
</dbReference>
<dbReference type="GO" id="GO:0003924">
    <property type="term" value="F:GTPase activity"/>
    <property type="evidence" value="ECO:0007669"/>
    <property type="project" value="InterPro"/>
</dbReference>
<dbReference type="HOGENOM" id="CLU_013649_2_0_1"/>
<dbReference type="InParanoid" id="A0A066VDV8"/>
<gene>
    <name evidence="7" type="ORF">K437DRAFT_48803</name>
</gene>
<dbReference type="SUPFAM" id="SSF52540">
    <property type="entry name" value="P-loop containing nucleoside triphosphate hydrolases"/>
    <property type="match status" value="1"/>
</dbReference>
<dbReference type="Gene3D" id="3.40.50.300">
    <property type="entry name" value="P-loop containing nucleotide triphosphate hydrolases"/>
    <property type="match status" value="1"/>
</dbReference>
<evidence type="ECO:0000256" key="5">
    <source>
        <dbReference type="SAM" id="MobiDB-lite"/>
    </source>
</evidence>
<feature type="region of interest" description="Disordered" evidence="5">
    <location>
        <begin position="1"/>
        <end position="22"/>
    </location>
</feature>
<evidence type="ECO:0000256" key="2">
    <source>
        <dbReference type="ARBA" id="ARBA00023134"/>
    </source>
</evidence>
<dbReference type="Proteomes" id="UP000027361">
    <property type="component" value="Unassembled WGS sequence"/>
</dbReference>
<dbReference type="AlphaFoldDB" id="A0A066VDV8"/>
<dbReference type="InterPro" id="IPR006073">
    <property type="entry name" value="GTP-bd"/>
</dbReference>